<dbReference type="CDD" id="cd00077">
    <property type="entry name" value="HDc"/>
    <property type="match status" value="1"/>
</dbReference>
<dbReference type="PANTHER" id="PTHR37294">
    <property type="entry name" value="3'-5' EXORIBONUCLEASE YHAM"/>
    <property type="match status" value="1"/>
</dbReference>
<evidence type="ECO:0000313" key="3">
    <source>
        <dbReference type="EMBL" id="ACB83746.1"/>
    </source>
</evidence>
<dbReference type="STRING" id="457570.Nther_0147"/>
<dbReference type="InterPro" id="IPR004365">
    <property type="entry name" value="NA-bd_OB_tRNA"/>
</dbReference>
<evidence type="ECO:0000313" key="4">
    <source>
        <dbReference type="Proteomes" id="UP000001683"/>
    </source>
</evidence>
<dbReference type="GO" id="GO:0031125">
    <property type="term" value="P:rRNA 3'-end processing"/>
    <property type="evidence" value="ECO:0007669"/>
    <property type="project" value="TreeGrafter"/>
</dbReference>
<dbReference type="SUPFAM" id="SSF109604">
    <property type="entry name" value="HD-domain/PDEase-like"/>
    <property type="match status" value="1"/>
</dbReference>
<feature type="domain" description="HD/PDEase" evidence="2">
    <location>
        <begin position="161"/>
        <end position="296"/>
    </location>
</feature>
<dbReference type="AlphaFoldDB" id="B2A492"/>
<dbReference type="SMART" id="SM00471">
    <property type="entry name" value="HDc"/>
    <property type="match status" value="1"/>
</dbReference>
<dbReference type="InterPro" id="IPR003607">
    <property type="entry name" value="HD/PDEase_dom"/>
</dbReference>
<dbReference type="KEGG" id="nth:Nther_0147"/>
<dbReference type="eggNOG" id="COG3481">
    <property type="taxonomic scope" value="Bacteria"/>
</dbReference>
<dbReference type="SUPFAM" id="SSF50249">
    <property type="entry name" value="Nucleic acid-binding proteins"/>
    <property type="match status" value="1"/>
</dbReference>
<dbReference type="NCBIfam" id="TIGR00277">
    <property type="entry name" value="HDIG"/>
    <property type="match status" value="1"/>
</dbReference>
<dbReference type="Gene3D" id="2.40.50.140">
    <property type="entry name" value="Nucleic acid-binding proteins"/>
    <property type="match status" value="1"/>
</dbReference>
<sequence length="344" mass="39587">MKKEQFVKDINVGDKIDAPFVVVEKKMMDFNTQKKTGEKFMLLRLRDNTGTIKAVLWERAEQTANYVHEDTIVWVKGKTQEYKGVQIIIDEIEAIAEDIDLTPFVPSSSIGSEELKKELRKTIKNINNKYLTELLNTIFEDQKLLSLYLKAPAGKKVHHNYLGGLAEHSLEVIKIVSSMYQLYQDRINWDLLVTGSLLHDIGKIYEYDLNSPSFQMTDRGKLLGHIALGEELIRSKIDRLSYFPESLAVEIRHMILSHHGEKEWGSPEVPKTFNALCLFYGDLISSRLNQVDKLFFEAETGEQEENFNWTNFDPLMGRAFYLPQEETSEQIEGSQLSLDNLTES</sequence>
<dbReference type="GO" id="GO:0003676">
    <property type="term" value="F:nucleic acid binding"/>
    <property type="evidence" value="ECO:0007669"/>
    <property type="project" value="InterPro"/>
</dbReference>
<evidence type="ECO:0000256" key="1">
    <source>
        <dbReference type="ARBA" id="ARBA00022801"/>
    </source>
</evidence>
<dbReference type="GO" id="GO:0016787">
    <property type="term" value="F:hydrolase activity"/>
    <property type="evidence" value="ECO:0007669"/>
    <property type="project" value="UniProtKB-KW"/>
</dbReference>
<dbReference type="InterPro" id="IPR050798">
    <property type="entry name" value="YhaM_exoribonuc/phosphodiest"/>
</dbReference>
<organism evidence="3 4">
    <name type="scientific">Natranaerobius thermophilus (strain ATCC BAA-1301 / DSM 18059 / JW/NM-WN-LF)</name>
    <dbReference type="NCBI Taxonomy" id="457570"/>
    <lineage>
        <taxon>Bacteria</taxon>
        <taxon>Bacillati</taxon>
        <taxon>Bacillota</taxon>
        <taxon>Clostridia</taxon>
        <taxon>Natranaerobiales</taxon>
        <taxon>Natranaerobiaceae</taxon>
        <taxon>Natranaerobius</taxon>
    </lineage>
</organism>
<reference evidence="3 4" key="1">
    <citation type="submission" date="2008-04" db="EMBL/GenBank/DDBJ databases">
        <title>Complete sequence of chromosome of Natranaerobius thermophilus JW/NM-WN-LF.</title>
        <authorList>
            <consortium name="US DOE Joint Genome Institute"/>
            <person name="Copeland A."/>
            <person name="Lucas S."/>
            <person name="Lapidus A."/>
            <person name="Glavina del Rio T."/>
            <person name="Dalin E."/>
            <person name="Tice H."/>
            <person name="Bruce D."/>
            <person name="Goodwin L."/>
            <person name="Pitluck S."/>
            <person name="Chertkov O."/>
            <person name="Brettin T."/>
            <person name="Detter J.C."/>
            <person name="Han C."/>
            <person name="Kuske C.R."/>
            <person name="Schmutz J."/>
            <person name="Larimer F."/>
            <person name="Land M."/>
            <person name="Hauser L."/>
            <person name="Kyrpides N."/>
            <person name="Lykidis A."/>
            <person name="Mesbah N.M."/>
            <person name="Wiegel J."/>
        </authorList>
    </citation>
    <scope>NUCLEOTIDE SEQUENCE [LARGE SCALE GENOMIC DNA]</scope>
    <source>
        <strain evidence="4">ATCC BAA-1301 / DSM 18059 / JW/NM-WN-LF</strain>
    </source>
</reference>
<dbReference type="EMBL" id="CP001034">
    <property type="protein sequence ID" value="ACB83746.1"/>
    <property type="molecule type" value="Genomic_DNA"/>
</dbReference>
<dbReference type="Pfam" id="PF01336">
    <property type="entry name" value="tRNA_anti-codon"/>
    <property type="match status" value="1"/>
</dbReference>
<dbReference type="HOGENOM" id="CLU_056349_2_0_9"/>
<dbReference type="OrthoDB" id="9778453at2"/>
<dbReference type="PANTHER" id="PTHR37294:SF1">
    <property type="entry name" value="3'-5' EXORIBONUCLEASE YHAM"/>
    <property type="match status" value="1"/>
</dbReference>
<dbReference type="RefSeq" id="WP_012446637.1">
    <property type="nucleotide sequence ID" value="NC_010718.1"/>
</dbReference>
<dbReference type="InterPro" id="IPR012340">
    <property type="entry name" value="NA-bd_OB-fold"/>
</dbReference>
<keyword evidence="4" id="KW-1185">Reference proteome</keyword>
<dbReference type="FunCoup" id="B2A492">
    <property type="interactions" value="2"/>
</dbReference>
<reference evidence="3 4" key="2">
    <citation type="journal article" date="2011" name="J. Bacteriol.">
        <title>Complete genome sequence of the anaerobic, halophilic alkalithermophile Natranaerobius thermophilus JW/NM-WN-LF.</title>
        <authorList>
            <person name="Zhao B."/>
            <person name="Mesbah N.M."/>
            <person name="Dalin E."/>
            <person name="Goodwin L."/>
            <person name="Nolan M."/>
            <person name="Pitluck S."/>
            <person name="Chertkov O."/>
            <person name="Brettin T.S."/>
            <person name="Han J."/>
            <person name="Larimer F.W."/>
            <person name="Land M.L."/>
            <person name="Hauser L."/>
            <person name="Kyrpides N."/>
            <person name="Wiegel J."/>
        </authorList>
    </citation>
    <scope>NUCLEOTIDE SEQUENCE [LARGE SCALE GENOMIC DNA]</scope>
    <source>
        <strain evidence="4">ATCC BAA-1301 / DSM 18059 / JW/NM-WN-LF</strain>
    </source>
</reference>
<dbReference type="Gene3D" id="1.10.3210.10">
    <property type="entry name" value="Hypothetical protein af1432"/>
    <property type="match status" value="1"/>
</dbReference>
<dbReference type="Pfam" id="PF01966">
    <property type="entry name" value="HD"/>
    <property type="match status" value="1"/>
</dbReference>
<protein>
    <submittedName>
        <fullName evidence="3">Metal dependent phosphohydrolase</fullName>
    </submittedName>
</protein>
<accession>B2A492</accession>
<dbReference type="InterPro" id="IPR006674">
    <property type="entry name" value="HD_domain"/>
</dbReference>
<proteinExistence type="predicted"/>
<name>B2A492_NATTJ</name>
<gene>
    <name evidence="3" type="ordered locus">Nther_0147</name>
</gene>
<dbReference type="Proteomes" id="UP000001683">
    <property type="component" value="Chromosome"/>
</dbReference>
<dbReference type="InParanoid" id="B2A492"/>
<keyword evidence="1 3" id="KW-0378">Hydrolase</keyword>
<evidence type="ECO:0000259" key="2">
    <source>
        <dbReference type="SMART" id="SM00471"/>
    </source>
</evidence>
<dbReference type="InterPro" id="IPR006675">
    <property type="entry name" value="HDIG_dom"/>
</dbReference>